<evidence type="ECO:0000256" key="1">
    <source>
        <dbReference type="SAM" id="MobiDB-lite"/>
    </source>
</evidence>
<dbReference type="AlphaFoldDB" id="A0A5N5D4E5"/>
<proteinExistence type="predicted"/>
<gene>
    <name evidence="2" type="ORF">DBV05_g8763</name>
</gene>
<protein>
    <submittedName>
        <fullName evidence="2">Uncharacterized protein</fullName>
    </submittedName>
</protein>
<comment type="caution">
    <text evidence="2">The sequence shown here is derived from an EMBL/GenBank/DDBJ whole genome shotgun (WGS) entry which is preliminary data.</text>
</comment>
<sequence>MHPSPPPTSMHSTPKSRIPRPLKRPELPPPTDPTDISRLWRRVMAGERKAPITRVPRLSPAARSAGRGRVTGRGVIDSGIGSSARTRPPLHLPIRPSDSGLDSSGEPSNGDSSISRAARTLDVKFDVKVLKPRGITIDQHVGDIFEPWSHFGTPEPPTDGLSRFYRSLPGLEDTSIWLEGDADFIETVLHEYQTMRDLEENEAEHAAYAIEALLKREPRSQYLGDDRPWKPERKIEFPTKPEPLWEPPPLLPLDASNDRGVVRPYDFNIWPDCSYWISLKAFNPRYRSHVKRVVSVHQKRLLCPYLSIEFEKNDRTMRQAISQVAVASAIALYNRYNLKLERIRRTASTVPWDARHAATLRHYGLVMAGRSYQFWCTEAVLGEDEAWKGCRMFLLFESECDQRHEVRKFVDWINEIHRWGLTVHGPDCEDDVKHCIQQASKATRTSLPDAPLSG</sequence>
<accession>A0A5N5D4E5</accession>
<dbReference type="Proteomes" id="UP000325902">
    <property type="component" value="Unassembled WGS sequence"/>
</dbReference>
<feature type="compositionally biased region" description="Polar residues" evidence="1">
    <location>
        <begin position="100"/>
        <end position="115"/>
    </location>
</feature>
<organism evidence="2 3">
    <name type="scientific">Lasiodiplodia theobromae</name>
    <dbReference type="NCBI Taxonomy" id="45133"/>
    <lineage>
        <taxon>Eukaryota</taxon>
        <taxon>Fungi</taxon>
        <taxon>Dikarya</taxon>
        <taxon>Ascomycota</taxon>
        <taxon>Pezizomycotina</taxon>
        <taxon>Dothideomycetes</taxon>
        <taxon>Dothideomycetes incertae sedis</taxon>
        <taxon>Botryosphaeriales</taxon>
        <taxon>Botryosphaeriaceae</taxon>
        <taxon>Lasiodiplodia</taxon>
    </lineage>
</organism>
<evidence type="ECO:0000313" key="3">
    <source>
        <dbReference type="Proteomes" id="UP000325902"/>
    </source>
</evidence>
<dbReference type="EMBL" id="VCHE01000075">
    <property type="protein sequence ID" value="KAB2572603.1"/>
    <property type="molecule type" value="Genomic_DNA"/>
</dbReference>
<evidence type="ECO:0000313" key="2">
    <source>
        <dbReference type="EMBL" id="KAB2572603.1"/>
    </source>
</evidence>
<keyword evidence="3" id="KW-1185">Reference proteome</keyword>
<feature type="region of interest" description="Disordered" evidence="1">
    <location>
        <begin position="1"/>
        <end position="115"/>
    </location>
</feature>
<dbReference type="OrthoDB" id="5426911at2759"/>
<name>A0A5N5D4E5_9PEZI</name>
<reference evidence="2 3" key="1">
    <citation type="journal article" date="2019" name="Sci. Rep.">
        <title>A multi-omics analysis of the grapevine pathogen Lasiodiplodia theobromae reveals that temperature affects the expression of virulence- and pathogenicity-related genes.</title>
        <authorList>
            <person name="Felix C."/>
            <person name="Meneses R."/>
            <person name="Goncalves M.F.M."/>
            <person name="Tilleman L."/>
            <person name="Duarte A.S."/>
            <person name="Jorrin-Novo J.V."/>
            <person name="Van de Peer Y."/>
            <person name="Deforce D."/>
            <person name="Van Nieuwerburgh F."/>
            <person name="Esteves A.C."/>
            <person name="Alves A."/>
        </authorList>
    </citation>
    <scope>NUCLEOTIDE SEQUENCE [LARGE SCALE GENOMIC DNA]</scope>
    <source>
        <strain evidence="2 3">LA-SOL3</strain>
    </source>
</reference>